<evidence type="ECO:0000256" key="1">
    <source>
        <dbReference type="ARBA" id="ARBA00023125"/>
    </source>
</evidence>
<evidence type="ECO:0000259" key="2">
    <source>
        <dbReference type="Pfam" id="PF11774"/>
    </source>
</evidence>
<evidence type="ECO:0000313" key="4">
    <source>
        <dbReference type="EMBL" id="GIH25004.1"/>
    </source>
</evidence>
<dbReference type="Pfam" id="PF11774">
    <property type="entry name" value="Lsr2"/>
    <property type="match status" value="1"/>
</dbReference>
<dbReference type="InterPro" id="IPR024412">
    <property type="entry name" value="Lsr2_dim_dom"/>
</dbReference>
<sequence length="116" mass="13150">MERIMTKRIVEQVTDDLDGTAGATTYQFGWGKDTFEIDLSQENRDKLEKFLAPYIANGRLLRQGRQVRGRRVGVGQGKLSREKSQDIREWARANNLPVSERGRIAATVIEAYTAAH</sequence>
<evidence type="ECO:0000259" key="3">
    <source>
        <dbReference type="Pfam" id="PF23359"/>
    </source>
</evidence>
<dbReference type="EMBL" id="BOOA01000024">
    <property type="protein sequence ID" value="GIH25004.1"/>
    <property type="molecule type" value="Genomic_DNA"/>
</dbReference>
<dbReference type="GO" id="GO:0003677">
    <property type="term" value="F:DNA binding"/>
    <property type="evidence" value="ECO:0007669"/>
    <property type="project" value="UniProtKB-KW"/>
</dbReference>
<dbReference type="InterPro" id="IPR055370">
    <property type="entry name" value="Lsr2_DNA-bd"/>
</dbReference>
<dbReference type="Pfam" id="PF23359">
    <property type="entry name" value="Lsr2_DNA-bd"/>
    <property type="match status" value="1"/>
</dbReference>
<feature type="domain" description="Lsr2 dimerization" evidence="2">
    <location>
        <begin position="5"/>
        <end position="59"/>
    </location>
</feature>
<comment type="caution">
    <text evidence="4">The sequence shown here is derived from an EMBL/GenBank/DDBJ whole genome shotgun (WGS) entry which is preliminary data.</text>
</comment>
<keyword evidence="5" id="KW-1185">Reference proteome</keyword>
<dbReference type="Proteomes" id="UP000640052">
    <property type="component" value="Unassembled WGS sequence"/>
</dbReference>
<dbReference type="InterPro" id="IPR036625">
    <property type="entry name" value="E3-bd_dom_sf"/>
</dbReference>
<name>A0A919Q9I2_9ACTN</name>
<accession>A0A919Q9I2</accession>
<gene>
    <name evidence="4" type="ORF">Aph01nite_33140</name>
</gene>
<dbReference type="GO" id="GO:0016746">
    <property type="term" value="F:acyltransferase activity"/>
    <property type="evidence" value="ECO:0007669"/>
    <property type="project" value="InterPro"/>
</dbReference>
<dbReference type="AlphaFoldDB" id="A0A919Q9I2"/>
<proteinExistence type="predicted"/>
<feature type="domain" description="Lsr2 DNA-binding" evidence="3">
    <location>
        <begin position="80"/>
        <end position="115"/>
    </location>
</feature>
<evidence type="ECO:0000313" key="5">
    <source>
        <dbReference type="Proteomes" id="UP000640052"/>
    </source>
</evidence>
<protein>
    <submittedName>
        <fullName evidence="4">Lsr2 family protein</fullName>
    </submittedName>
</protein>
<keyword evidence="1" id="KW-0238">DNA-binding</keyword>
<dbReference type="Gene3D" id="4.10.320.10">
    <property type="entry name" value="E3-binding domain"/>
    <property type="match status" value="1"/>
</dbReference>
<reference evidence="4" key="1">
    <citation type="submission" date="2021-01" db="EMBL/GenBank/DDBJ databases">
        <title>Whole genome shotgun sequence of Acrocarpospora phusangensis NBRC 108782.</title>
        <authorList>
            <person name="Komaki H."/>
            <person name="Tamura T."/>
        </authorList>
    </citation>
    <scope>NUCLEOTIDE SEQUENCE</scope>
    <source>
        <strain evidence="4">NBRC 108782</strain>
    </source>
</reference>
<dbReference type="InterPro" id="IPR042261">
    <property type="entry name" value="Lsr2-like_dimerization"/>
</dbReference>
<dbReference type="Gene3D" id="3.30.60.230">
    <property type="entry name" value="Lsr2, dimerization domain"/>
    <property type="match status" value="1"/>
</dbReference>
<organism evidence="4 5">
    <name type="scientific">Acrocarpospora phusangensis</name>
    <dbReference type="NCBI Taxonomy" id="1070424"/>
    <lineage>
        <taxon>Bacteria</taxon>
        <taxon>Bacillati</taxon>
        <taxon>Actinomycetota</taxon>
        <taxon>Actinomycetes</taxon>
        <taxon>Streptosporangiales</taxon>
        <taxon>Streptosporangiaceae</taxon>
        <taxon>Acrocarpospora</taxon>
    </lineage>
</organism>